<dbReference type="InterPro" id="IPR045609">
    <property type="entry name" value="DUF6451"/>
</dbReference>
<dbReference type="PANTHER" id="PTHR47027">
    <property type="entry name" value="REVERSE TRANSCRIPTASE DOMAIN-CONTAINING PROTEIN"/>
    <property type="match status" value="1"/>
</dbReference>
<accession>A0A183PJL9</accession>
<proteinExistence type="predicted"/>
<dbReference type="AlphaFoldDB" id="A0A183PJL9"/>
<evidence type="ECO:0000256" key="1">
    <source>
        <dbReference type="SAM" id="MobiDB-lite"/>
    </source>
</evidence>
<dbReference type="STRING" id="31246.A0A183PJL9"/>
<dbReference type="PANTHER" id="PTHR47027:SF25">
    <property type="entry name" value="REVERSE TRANSCRIPTASE DOMAIN-CONTAINING PROTEIN"/>
    <property type="match status" value="1"/>
</dbReference>
<protein>
    <submittedName>
        <fullName evidence="2">Uncharacterized protein</fullName>
    </submittedName>
</protein>
<evidence type="ECO:0000313" key="2">
    <source>
        <dbReference type="EMBL" id="VDP66215.1"/>
    </source>
</evidence>
<organism evidence="2 3">
    <name type="scientific">Schistosoma mattheei</name>
    <dbReference type="NCBI Taxonomy" id="31246"/>
    <lineage>
        <taxon>Eukaryota</taxon>
        <taxon>Metazoa</taxon>
        <taxon>Spiralia</taxon>
        <taxon>Lophotrochozoa</taxon>
        <taxon>Platyhelminthes</taxon>
        <taxon>Trematoda</taxon>
        <taxon>Digenea</taxon>
        <taxon>Strigeidida</taxon>
        <taxon>Schistosomatoidea</taxon>
        <taxon>Schistosomatidae</taxon>
        <taxon>Schistosoma</taxon>
    </lineage>
</organism>
<evidence type="ECO:0000313" key="3">
    <source>
        <dbReference type="Proteomes" id="UP000269396"/>
    </source>
</evidence>
<sequence>MKTSTSDEKHGIQWTAWIQLNDSDFADDLGLLSHTHEQMQVKTKRVVAASSSVGLTIHKIINKILKHNTENTNSITLAGETLEEVEKFTYLGSIINEQGEFDVDVKLRIGKTRTAFQQLSNICNSKPLSTNIKVRIFSMNVKTVLLCAAETWRTQLSTHDTQSTSPGYHQQHHSVGENKPTSR</sequence>
<feature type="compositionally biased region" description="Polar residues" evidence="1">
    <location>
        <begin position="158"/>
        <end position="168"/>
    </location>
</feature>
<dbReference type="Pfam" id="PF20049">
    <property type="entry name" value="DUF6451"/>
    <property type="match status" value="1"/>
</dbReference>
<reference evidence="2 3" key="1">
    <citation type="submission" date="2018-11" db="EMBL/GenBank/DDBJ databases">
        <authorList>
            <consortium name="Pathogen Informatics"/>
        </authorList>
    </citation>
    <scope>NUCLEOTIDE SEQUENCE [LARGE SCALE GENOMIC DNA]</scope>
    <source>
        <strain>Denwood</strain>
        <strain evidence="3">Zambia</strain>
    </source>
</reference>
<keyword evidence="3" id="KW-1185">Reference proteome</keyword>
<feature type="region of interest" description="Disordered" evidence="1">
    <location>
        <begin position="158"/>
        <end position="183"/>
    </location>
</feature>
<dbReference type="EMBL" id="UZAL01034784">
    <property type="protein sequence ID" value="VDP66215.1"/>
    <property type="molecule type" value="Genomic_DNA"/>
</dbReference>
<name>A0A183PJL9_9TREM</name>
<dbReference type="Proteomes" id="UP000269396">
    <property type="component" value="Unassembled WGS sequence"/>
</dbReference>
<gene>
    <name evidence="2" type="ORF">SMTD_LOCUS14555</name>
</gene>